<evidence type="ECO:0000259" key="2">
    <source>
        <dbReference type="Pfam" id="PF01814"/>
    </source>
</evidence>
<dbReference type="Proteomes" id="UP000437736">
    <property type="component" value="Unassembled WGS sequence"/>
</dbReference>
<dbReference type="PANTHER" id="PTHR35585">
    <property type="entry name" value="HHE DOMAIN PROTEIN (AFU_ORTHOLOGUE AFUA_4G00730)"/>
    <property type="match status" value="1"/>
</dbReference>
<evidence type="ECO:0000256" key="1">
    <source>
        <dbReference type="SAM" id="MobiDB-lite"/>
    </source>
</evidence>
<proteinExistence type="predicted"/>
<accession>A0ABW9QPC0</accession>
<comment type="caution">
    <text evidence="3">The sequence shown here is derived from an EMBL/GenBank/DDBJ whole genome shotgun (WGS) entry which is preliminary data.</text>
</comment>
<sequence>MAASYPPAALSRLHPGGAGGCPGGPVGYARRQEVRTMTDAFTVLKADHTEVEALLTRLTGGAGPASAASPDPARDAETLVMAESRHEAAEEMYFWPTVRERVADGDALANEAKAQEAEGKRVLDELRTCAPGDGRFEELVATFAAAGRAHIDFEETQVWPKLRAVLTPADADKLGDELTRAKAAGPTRPHPDAPDSPGALKTTGVAAAAMDKVRDAVSGRGRH</sequence>
<dbReference type="CDD" id="cd12108">
    <property type="entry name" value="Hr-like"/>
    <property type="match status" value="1"/>
</dbReference>
<feature type="domain" description="Hemerythrin-like" evidence="2">
    <location>
        <begin position="41"/>
        <end position="162"/>
    </location>
</feature>
<protein>
    <submittedName>
        <fullName evidence="3">Hemerythrin domain-containing protein</fullName>
    </submittedName>
</protein>
<organism evidence="3 4">
    <name type="scientific">Acidiferrimicrobium australe</name>
    <dbReference type="NCBI Taxonomy" id="2664430"/>
    <lineage>
        <taxon>Bacteria</taxon>
        <taxon>Bacillati</taxon>
        <taxon>Actinomycetota</taxon>
        <taxon>Acidimicrobiia</taxon>
        <taxon>Acidimicrobiales</taxon>
        <taxon>Acidimicrobiaceae</taxon>
        <taxon>Acidiferrimicrobium</taxon>
    </lineage>
</organism>
<reference evidence="3 4" key="1">
    <citation type="submission" date="2019-11" db="EMBL/GenBank/DDBJ databases">
        <title>Acidiferrimicrobium australis gen. nov., sp. nov., an acidophilic and obligately heterotrophic, member of the Actinobacteria that catalyses dissimilatory oxido- reduction of iron isolated from metal-rich acidic water in Chile.</title>
        <authorList>
            <person name="Gonzalez D."/>
            <person name="Huber K."/>
            <person name="Hedrich S."/>
            <person name="Rojas-Villalobos C."/>
            <person name="Quatrini R."/>
            <person name="Dinamarca M.A."/>
            <person name="Schwarz A."/>
            <person name="Canales C."/>
            <person name="Nancucheo I."/>
        </authorList>
    </citation>
    <scope>NUCLEOTIDE SEQUENCE [LARGE SCALE GENOMIC DNA]</scope>
    <source>
        <strain evidence="3 4">USS-CCA1</strain>
    </source>
</reference>
<dbReference type="Pfam" id="PF01814">
    <property type="entry name" value="Hemerythrin"/>
    <property type="match status" value="1"/>
</dbReference>
<dbReference type="Gene3D" id="1.20.120.520">
    <property type="entry name" value="nmb1532 protein domain like"/>
    <property type="match status" value="1"/>
</dbReference>
<dbReference type="EMBL" id="WJHE01000023">
    <property type="protein sequence ID" value="MST31239.1"/>
    <property type="molecule type" value="Genomic_DNA"/>
</dbReference>
<gene>
    <name evidence="3" type="ORF">GHK86_00640</name>
</gene>
<feature type="region of interest" description="Disordered" evidence="1">
    <location>
        <begin position="1"/>
        <end position="20"/>
    </location>
</feature>
<dbReference type="PANTHER" id="PTHR35585:SF1">
    <property type="entry name" value="HHE DOMAIN PROTEIN (AFU_ORTHOLOGUE AFUA_4G00730)"/>
    <property type="match status" value="1"/>
</dbReference>
<evidence type="ECO:0000313" key="3">
    <source>
        <dbReference type="EMBL" id="MST31239.1"/>
    </source>
</evidence>
<keyword evidence="4" id="KW-1185">Reference proteome</keyword>
<dbReference type="InterPro" id="IPR012312">
    <property type="entry name" value="Hemerythrin-like"/>
</dbReference>
<name>A0ABW9QPC0_9ACTN</name>
<feature type="region of interest" description="Disordered" evidence="1">
    <location>
        <begin position="181"/>
        <end position="223"/>
    </location>
</feature>
<evidence type="ECO:0000313" key="4">
    <source>
        <dbReference type="Proteomes" id="UP000437736"/>
    </source>
</evidence>